<evidence type="ECO:0000313" key="1">
    <source>
        <dbReference type="EMBL" id="KIF53066.1"/>
    </source>
</evidence>
<proteinExistence type="predicted"/>
<organism evidence="1 2">
    <name type="scientific">Vibrio owensii CAIM 1854 = LMG 25443</name>
    <dbReference type="NCBI Taxonomy" id="1229493"/>
    <lineage>
        <taxon>Bacteria</taxon>
        <taxon>Pseudomonadati</taxon>
        <taxon>Pseudomonadota</taxon>
        <taxon>Gammaproteobacteria</taxon>
        <taxon>Vibrionales</taxon>
        <taxon>Vibrionaceae</taxon>
        <taxon>Vibrio</taxon>
    </lineage>
</organism>
<protein>
    <submittedName>
        <fullName evidence="1">Uncharacterized protein</fullName>
    </submittedName>
</protein>
<comment type="caution">
    <text evidence="1">The sequence shown here is derived from an EMBL/GenBank/DDBJ whole genome shotgun (WGS) entry which is preliminary data.</text>
</comment>
<sequence length="845" mass="95490">MVSKPENDQLHPNTSNSISSRIRMTCRVDDVTALGKSMKNSIKIADKLYSDYLDSFGETVPNPNGKKPLKLTKQRFAGLYGFDTWRDFKVLIESNEPVRIAEHVAAYGADIKRHTTPHIIEIFLSERQDVEKVLSLHVKLGNLSADVVKRYTAQDNEISSAEAFDVLIDLFTAHEPALKFNLRLKDAQFIVAHLWDRASLKTRLAVFQILSIERKEFPEDKLTGLWKEVNTLLSDRGEPPHWGNFAHANKEAIRRLTGTAVQRSLVTIGELKALYDDKPKVNVELELQMLSSSSWQKGLFGPQGQQITQIDALLWLFKDNGLPEEDQEVLHFFDKHCCLPNLNDKPESFADLESILTSTSVIAAPVLATYLLNTLGRSDFTIERLFAIFFCLNKACHYESLINDLHCLATVSQCNSDATALLKSELIAAIILTRCATNVHKATPEQFDIYLDTLASIMKQGHYALILNESSRFIELTRLESEPTEFEFLFKEALEKIPDEQLNTLAMHDLNAIYVLSKRMNVRAERLSSKVSEDMINASTIFDNPVAIEVLAVRSDARKNKLEEIYGAVDAFGYNSNTKSVPGQFHLGSHREPLQSHLFDALALSGPSERDQVKSRIALTAELAPLLCVERPSSQLGNHRGSQLNRISEVKELEGYPGNLMSFYEKLSQSVGSNLLYSKEVLIKLHIEGYTPEDVIQCGRSYFVLLRSGDMTIFGEVNNQDKIFALLDEFRPKTVTNVSVYSMALNTMIRDDYPHGSLLAEHKVISLQPDTTWDKEVLEEIRDTFKRINVEQYFGKNPLGDIAIRLAPIFDCCGVRFNPDGTDYVTQKAEYDHHFNSNQLEMTEN</sequence>
<dbReference type="EMBL" id="JPRD01000015">
    <property type="protein sequence ID" value="KIF53066.1"/>
    <property type="molecule type" value="Genomic_DNA"/>
</dbReference>
<dbReference type="Proteomes" id="UP000031586">
    <property type="component" value="Unassembled WGS sequence"/>
</dbReference>
<dbReference type="PATRIC" id="fig|1229493.5.peg.876"/>
<dbReference type="AlphaFoldDB" id="A0A0C1ZIL4"/>
<reference evidence="1 2" key="1">
    <citation type="submission" date="2014-07" db="EMBL/GenBank/DDBJ databases">
        <title>Unique and conserved regions in Vibrio harveyi and related species in comparison with the shrimp pathogen Vibrio harveyi CAIM 1792.</title>
        <authorList>
            <person name="Espinoza-Valles I."/>
            <person name="Vora G."/>
            <person name="Leekitcharoenphon P."/>
            <person name="Ussery D."/>
            <person name="Hoj L."/>
            <person name="Gomez-Gil B."/>
        </authorList>
    </citation>
    <scope>NUCLEOTIDE SEQUENCE [LARGE SCALE GENOMIC DNA]</scope>
    <source>
        <strain evidence="2">CAIM 1854 / LMG 25443</strain>
    </source>
</reference>
<evidence type="ECO:0000313" key="2">
    <source>
        <dbReference type="Proteomes" id="UP000031586"/>
    </source>
</evidence>
<gene>
    <name evidence="1" type="ORF">H735_08945</name>
</gene>
<dbReference type="RefSeq" id="WP_027726553.1">
    <property type="nucleotide sequence ID" value="NZ_BAOH01000005.1"/>
</dbReference>
<accession>A0A0C1ZIL4</accession>
<name>A0A0C1ZIL4_9VIBR</name>